<accession>A0A4P7LH95</accession>
<dbReference type="InterPro" id="IPR001509">
    <property type="entry name" value="Epimerase_deHydtase"/>
</dbReference>
<evidence type="ECO:0000313" key="3">
    <source>
        <dbReference type="Proteomes" id="UP000295294"/>
    </source>
</evidence>
<dbReference type="PANTHER" id="PTHR43245">
    <property type="entry name" value="BIFUNCTIONAL POLYMYXIN RESISTANCE PROTEIN ARNA"/>
    <property type="match status" value="1"/>
</dbReference>
<evidence type="ECO:0000259" key="1">
    <source>
        <dbReference type="Pfam" id="PF01370"/>
    </source>
</evidence>
<dbReference type="Proteomes" id="UP000295294">
    <property type="component" value="Plasmid unnamed1"/>
</dbReference>
<dbReference type="InterPro" id="IPR050177">
    <property type="entry name" value="Lipid_A_modif_metabolic_enz"/>
</dbReference>
<keyword evidence="2" id="KW-0614">Plasmid</keyword>
<reference evidence="2 3" key="1">
    <citation type="submission" date="2019-03" db="EMBL/GenBank/DDBJ databases">
        <title>Efficiently degradation of phenoxyalkanoic acid herbicides by Cupriavidus oxalaticus strain X32.</title>
        <authorList>
            <person name="Sheng X."/>
        </authorList>
    </citation>
    <scope>NUCLEOTIDE SEQUENCE [LARGE SCALE GENOMIC DNA]</scope>
    <source>
        <strain evidence="2 3">X32</strain>
        <plasmid evidence="2 3">unnamed1</plasmid>
    </source>
</reference>
<dbReference type="AlphaFoldDB" id="A0A4P7LH95"/>
<sequence length="369" mass="41637">MPSMQRDAVDAMNLRFTTPGWGFMMGEISNGNCAVIFGGNGFIGAFLAASLGQSGRYRKVYLFDREPIEAKHNRFRLAMVRSIPGVTEVLGDVRQPIDWMPQEAVEFVANLASVHREPGHEVHEYYETNILGAEHVCEWAKRANVRNIVFTSSIAMYGFSDEKRDENSLPVPTSPYGGSKLVAEKIHLSWLNEDRARRVLTIVRPGVVFGPGEGGNVSRLIQAVTRRYFFYMGNKNTRKAGVYVRELVDAILWVHQQQIEKQDSYALFNMSMEPAPAIRDYVDAVCDTAGIKRYVPEVPFSLLLIASHGISLVAGLVGLKQPFSPVRVRKLVRPNHIVPGYLLSSEYTFKYNLNSAFRDWRTLCPDDWK</sequence>
<dbReference type="CDD" id="cd08946">
    <property type="entry name" value="SDR_e"/>
    <property type="match status" value="1"/>
</dbReference>
<dbReference type="KEGG" id="cox:E0W60_31350"/>
<evidence type="ECO:0000313" key="2">
    <source>
        <dbReference type="EMBL" id="QBY55516.1"/>
    </source>
</evidence>
<dbReference type="InterPro" id="IPR036291">
    <property type="entry name" value="NAD(P)-bd_dom_sf"/>
</dbReference>
<dbReference type="Gene3D" id="3.40.50.720">
    <property type="entry name" value="NAD(P)-binding Rossmann-like Domain"/>
    <property type="match status" value="1"/>
</dbReference>
<dbReference type="OrthoDB" id="9801056at2"/>
<dbReference type="SUPFAM" id="SSF51735">
    <property type="entry name" value="NAD(P)-binding Rossmann-fold domains"/>
    <property type="match status" value="1"/>
</dbReference>
<dbReference type="EMBL" id="CP038636">
    <property type="protein sequence ID" value="QBY55516.1"/>
    <property type="molecule type" value="Genomic_DNA"/>
</dbReference>
<feature type="domain" description="NAD-dependent epimerase/dehydratase" evidence="1">
    <location>
        <begin position="35"/>
        <end position="263"/>
    </location>
</feature>
<proteinExistence type="predicted"/>
<organism evidence="2 3">
    <name type="scientific">Cupriavidus oxalaticus</name>
    <dbReference type="NCBI Taxonomy" id="96344"/>
    <lineage>
        <taxon>Bacteria</taxon>
        <taxon>Pseudomonadati</taxon>
        <taxon>Pseudomonadota</taxon>
        <taxon>Betaproteobacteria</taxon>
        <taxon>Burkholderiales</taxon>
        <taxon>Burkholderiaceae</taxon>
        <taxon>Cupriavidus</taxon>
    </lineage>
</organism>
<dbReference type="Pfam" id="PF01370">
    <property type="entry name" value="Epimerase"/>
    <property type="match status" value="1"/>
</dbReference>
<name>A0A4P7LH95_9BURK</name>
<gene>
    <name evidence="2" type="ORF">E0W60_31350</name>
</gene>
<geneLocation type="plasmid" evidence="2">
    <name>unnamed1</name>
</geneLocation>
<protein>
    <submittedName>
        <fullName evidence="2">NAD(P)-dependent oxidoreductase</fullName>
    </submittedName>
</protein>